<evidence type="ECO:0000313" key="2">
    <source>
        <dbReference type="EMBL" id="KAL0961128.1"/>
    </source>
</evidence>
<feature type="region of interest" description="Disordered" evidence="1">
    <location>
        <begin position="110"/>
        <end position="136"/>
    </location>
</feature>
<name>A0ABR3JYU1_9AGAR</name>
<organism evidence="2 3">
    <name type="scientific">Hohenbuehelia grisea</name>
    <dbReference type="NCBI Taxonomy" id="104357"/>
    <lineage>
        <taxon>Eukaryota</taxon>
        <taxon>Fungi</taxon>
        <taxon>Dikarya</taxon>
        <taxon>Basidiomycota</taxon>
        <taxon>Agaricomycotina</taxon>
        <taxon>Agaricomycetes</taxon>
        <taxon>Agaricomycetidae</taxon>
        <taxon>Agaricales</taxon>
        <taxon>Pleurotineae</taxon>
        <taxon>Pleurotaceae</taxon>
        <taxon>Hohenbuehelia</taxon>
    </lineage>
</organism>
<dbReference type="SUPFAM" id="SSF53335">
    <property type="entry name" value="S-adenosyl-L-methionine-dependent methyltransferases"/>
    <property type="match status" value="1"/>
</dbReference>
<dbReference type="Proteomes" id="UP001556367">
    <property type="component" value="Unassembled WGS sequence"/>
</dbReference>
<dbReference type="Gene3D" id="3.40.50.150">
    <property type="entry name" value="Vaccinia Virus protein VP39"/>
    <property type="match status" value="1"/>
</dbReference>
<proteinExistence type="predicted"/>
<dbReference type="Pfam" id="PF10294">
    <property type="entry name" value="Methyltransf_16"/>
    <property type="match status" value="1"/>
</dbReference>
<feature type="compositionally biased region" description="Basic and acidic residues" evidence="1">
    <location>
        <begin position="120"/>
        <end position="136"/>
    </location>
</feature>
<dbReference type="InterPro" id="IPR019410">
    <property type="entry name" value="Methyltransf_16"/>
</dbReference>
<accession>A0ABR3JYU1</accession>
<dbReference type="PANTHER" id="PTHR14614">
    <property type="entry name" value="HEPATOCELLULAR CARCINOMA-ASSOCIATED ANTIGEN"/>
    <property type="match status" value="1"/>
</dbReference>
<dbReference type="InterPro" id="IPR029063">
    <property type="entry name" value="SAM-dependent_MTases_sf"/>
</dbReference>
<sequence length="478" mass="52664">MLSLPRCQMRNRALSSYACCVTAPIQAILTPLILQYSRSYGRSYHSLSPAPSKFDPMTKPALPIPSSHLPHIKTLPSCCLDELRESLQYIREIYNPGVKGSRIKSRHRIFPRRLQSPTSTRERNGVGPHNHDSEDITLDDLRSDQFERAYVLRWLTALISQQADAEPNPASCNPTAHEQIMQEAASLLAICSGTAGAGTISRVFAFLSPRNKSSGTAGEPISVQLNDIPLENHDYSSVGAQTWGGACVLSELLVAEPERFGLAPESMPASPRGLRVLELGAGTGLVGLTVGKVLRQQDRNHPPLVLATDFYPSVLANLAENALVNFPPHESHQSVQFETHFLDWSQHAALDSASVPPFDHPFDVVFGADIIYEADHAKWIKQCLHYLLRKPTPAEASGLSSPPTFHLVIPLRPTHHFESSTVETVFQLQPDNEQTADTASLELYIVSKDVILCAGSLDDSQKGEDVEYSYYQIQWCAA</sequence>
<protein>
    <submittedName>
        <fullName evidence="2">Uncharacterized protein</fullName>
    </submittedName>
</protein>
<evidence type="ECO:0000256" key="1">
    <source>
        <dbReference type="SAM" id="MobiDB-lite"/>
    </source>
</evidence>
<dbReference type="PANTHER" id="PTHR14614:SF147">
    <property type="entry name" value="S-ADENOSYLMETHIONINE-DEPENDENT METHYLTRANSFERASE OF THE SEVEN BETA-STRAND FAMILY"/>
    <property type="match status" value="1"/>
</dbReference>
<reference evidence="3" key="1">
    <citation type="submission" date="2024-06" db="EMBL/GenBank/DDBJ databases">
        <title>Multi-omics analyses provide insights into the biosynthesis of the anticancer antibiotic pleurotin in Hohenbuehelia grisea.</title>
        <authorList>
            <person name="Weaver J.A."/>
            <person name="Alberti F."/>
        </authorList>
    </citation>
    <scope>NUCLEOTIDE SEQUENCE [LARGE SCALE GENOMIC DNA]</scope>
    <source>
        <strain evidence="3">T-177</strain>
    </source>
</reference>
<evidence type="ECO:0000313" key="3">
    <source>
        <dbReference type="Proteomes" id="UP001556367"/>
    </source>
</evidence>
<keyword evidence="3" id="KW-1185">Reference proteome</keyword>
<dbReference type="EMBL" id="JASNQZ010000001">
    <property type="protein sequence ID" value="KAL0961128.1"/>
    <property type="molecule type" value="Genomic_DNA"/>
</dbReference>
<comment type="caution">
    <text evidence="2">The sequence shown here is derived from an EMBL/GenBank/DDBJ whole genome shotgun (WGS) entry which is preliminary data.</text>
</comment>
<gene>
    <name evidence="2" type="ORF">HGRIS_006102</name>
</gene>